<dbReference type="Gene3D" id="3.40.190.10">
    <property type="entry name" value="Periplasmic binding protein-like II"/>
    <property type="match status" value="1"/>
</dbReference>
<organism evidence="8 9">
    <name type="scientific">Thermolongibacillus altinsuensis</name>
    <dbReference type="NCBI Taxonomy" id="575256"/>
    <lineage>
        <taxon>Bacteria</taxon>
        <taxon>Bacillati</taxon>
        <taxon>Bacillota</taxon>
        <taxon>Bacilli</taxon>
        <taxon>Bacillales</taxon>
        <taxon>Anoxybacillaceae</taxon>
        <taxon>Thermolongibacillus</taxon>
    </lineage>
</organism>
<evidence type="ECO:0000256" key="3">
    <source>
        <dbReference type="ARBA" id="ARBA00022692"/>
    </source>
</evidence>
<keyword evidence="5 6" id="KW-0472">Membrane</keyword>
<dbReference type="PANTHER" id="PTHR30294">
    <property type="entry name" value="MEMBRANE COMPONENT OF ABC TRANSPORTER YHHJ-RELATED"/>
    <property type="match status" value="1"/>
</dbReference>
<comment type="caution">
    <text evidence="8">The sequence shown here is derived from an EMBL/GenBank/DDBJ whole genome shotgun (WGS) entry which is preliminary data.</text>
</comment>
<feature type="transmembrane region" description="Helical" evidence="6">
    <location>
        <begin position="183"/>
        <end position="208"/>
    </location>
</feature>
<evidence type="ECO:0000259" key="7">
    <source>
        <dbReference type="Pfam" id="PF12698"/>
    </source>
</evidence>
<feature type="transmembrane region" description="Helical" evidence="6">
    <location>
        <begin position="334"/>
        <end position="352"/>
    </location>
</feature>
<proteinExistence type="predicted"/>
<feature type="transmembrane region" description="Helical" evidence="6">
    <location>
        <begin position="229"/>
        <end position="255"/>
    </location>
</feature>
<keyword evidence="3 6" id="KW-0812">Transmembrane</keyword>
<keyword evidence="2" id="KW-1003">Cell membrane</keyword>
<evidence type="ECO:0000256" key="6">
    <source>
        <dbReference type="SAM" id="Phobius"/>
    </source>
</evidence>
<evidence type="ECO:0000256" key="5">
    <source>
        <dbReference type="ARBA" id="ARBA00023136"/>
    </source>
</evidence>
<feature type="transmembrane region" description="Helical" evidence="6">
    <location>
        <begin position="21"/>
        <end position="38"/>
    </location>
</feature>
<dbReference type="RefSeq" id="WP_132947186.1">
    <property type="nucleotide sequence ID" value="NZ_BSVG01000002.1"/>
</dbReference>
<dbReference type="InterPro" id="IPR013525">
    <property type="entry name" value="ABC2_TM"/>
</dbReference>
<keyword evidence="9" id="KW-1185">Reference proteome</keyword>
<gene>
    <name evidence="8" type="ORF">EDD69_101308</name>
</gene>
<reference evidence="8 9" key="1">
    <citation type="submission" date="2019-03" db="EMBL/GenBank/DDBJ databases">
        <title>Genomic Encyclopedia of Type Strains, Phase IV (KMG-IV): sequencing the most valuable type-strain genomes for metagenomic binning, comparative biology and taxonomic classification.</title>
        <authorList>
            <person name="Goeker M."/>
        </authorList>
    </citation>
    <scope>NUCLEOTIDE SEQUENCE [LARGE SCALE GENOMIC DNA]</scope>
    <source>
        <strain evidence="8 9">DSM 24979</strain>
    </source>
</reference>
<evidence type="ECO:0000256" key="2">
    <source>
        <dbReference type="ARBA" id="ARBA00022475"/>
    </source>
</evidence>
<feature type="transmembrane region" description="Helical" evidence="6">
    <location>
        <begin position="275"/>
        <end position="297"/>
    </location>
</feature>
<name>A0A4R1QI77_9BACL</name>
<evidence type="ECO:0000256" key="4">
    <source>
        <dbReference type="ARBA" id="ARBA00022989"/>
    </source>
</evidence>
<dbReference type="AlphaFoldDB" id="A0A4R1QI77"/>
<feature type="domain" description="ABC-2 type transporter transmembrane" evidence="7">
    <location>
        <begin position="19"/>
        <end position="383"/>
    </location>
</feature>
<dbReference type="InterPro" id="IPR051449">
    <property type="entry name" value="ABC-2_transporter_component"/>
</dbReference>
<dbReference type="PANTHER" id="PTHR30294:SF29">
    <property type="entry name" value="MULTIDRUG ABC TRANSPORTER PERMEASE YBHS-RELATED"/>
    <property type="match status" value="1"/>
</dbReference>
<keyword evidence="4 6" id="KW-1133">Transmembrane helix</keyword>
<feature type="transmembrane region" description="Helical" evidence="6">
    <location>
        <begin position="309"/>
        <end position="328"/>
    </location>
</feature>
<feature type="transmembrane region" description="Helical" evidence="6">
    <location>
        <begin position="364"/>
        <end position="386"/>
    </location>
</feature>
<dbReference type="GO" id="GO:0140359">
    <property type="term" value="F:ABC-type transporter activity"/>
    <property type="evidence" value="ECO:0007669"/>
    <property type="project" value="InterPro"/>
</dbReference>
<evidence type="ECO:0000313" key="9">
    <source>
        <dbReference type="Proteomes" id="UP000295658"/>
    </source>
</evidence>
<protein>
    <submittedName>
        <fullName evidence="8">ABC-2 type transport system permease protein</fullName>
    </submittedName>
</protein>
<accession>A0A4R1QI77</accession>
<dbReference type="Proteomes" id="UP000295658">
    <property type="component" value="Unassembled WGS sequence"/>
</dbReference>
<evidence type="ECO:0000313" key="8">
    <source>
        <dbReference type="EMBL" id="TCL53299.1"/>
    </source>
</evidence>
<dbReference type="OrthoDB" id="9768837at2"/>
<sequence length="411" mass="46145">MNKFWIVLSHTYVSKLKSKSFLISTIMTTLLVFGIANIDRIIEHFNKDSEKTIAIIDRTNALYEPLKEQLKANGAKEIKVVKSNKSEEQAKKKVQNEEWYAYVVLDYDEKQLPKATYYAMTIAGSDVPTQLEQALQQLKMTLATAKIGLKPEQMKELYAPIVFNKIALEKNAKTEEQINQARAIMYVLLIAMYIFVIMYGSMIMMEVATEKSSRVMEILISSAPPVQQMFGKILGVALLSLTQFVIIFTIGYTSLQNSDLLAELLGTENMPIGTILYAILFFLLGYFLYATLFALLGSLVSRVEDVQQIATPVSMLVVGAFFIAMFGLNSPDAPFITVTSFIPFFAPMIMFLRIGMLNVPAWEIAVSLLLLVGTIVFFAIVGAKVYRGGVLLYGQSSSWKDLKRAWQLTKK</sequence>
<dbReference type="Pfam" id="PF12698">
    <property type="entry name" value="ABC2_membrane_3"/>
    <property type="match status" value="1"/>
</dbReference>
<evidence type="ECO:0000256" key="1">
    <source>
        <dbReference type="ARBA" id="ARBA00004651"/>
    </source>
</evidence>
<dbReference type="EMBL" id="SLUL01000001">
    <property type="protein sequence ID" value="TCL53299.1"/>
    <property type="molecule type" value="Genomic_DNA"/>
</dbReference>
<comment type="subcellular location">
    <subcellularLocation>
        <location evidence="1">Cell membrane</location>
        <topology evidence="1">Multi-pass membrane protein</topology>
    </subcellularLocation>
</comment>
<dbReference type="GO" id="GO:0005886">
    <property type="term" value="C:plasma membrane"/>
    <property type="evidence" value="ECO:0007669"/>
    <property type="project" value="UniProtKB-SubCell"/>
</dbReference>